<protein>
    <recommendedName>
        <fullName evidence="8">DDE Tnp4 domain-containing protein</fullName>
    </recommendedName>
</protein>
<dbReference type="Proteomes" id="UP001627154">
    <property type="component" value="Unassembled WGS sequence"/>
</dbReference>
<keyword evidence="7" id="KW-0539">Nucleus</keyword>
<keyword evidence="5" id="KW-0479">Metal-binding</keyword>
<dbReference type="GO" id="GO:0005634">
    <property type="term" value="C:nucleus"/>
    <property type="evidence" value="ECO:0007669"/>
    <property type="project" value="UniProtKB-SubCell"/>
</dbReference>
<evidence type="ECO:0000313" key="10">
    <source>
        <dbReference type="EMBL" id="KAL3391327.1"/>
    </source>
</evidence>
<feature type="domain" description="DDE Tnp4" evidence="8">
    <location>
        <begin position="110"/>
        <end position="274"/>
    </location>
</feature>
<dbReference type="GO" id="GO:0016787">
    <property type="term" value="F:hydrolase activity"/>
    <property type="evidence" value="ECO:0007669"/>
    <property type="project" value="UniProtKB-KW"/>
</dbReference>
<evidence type="ECO:0000313" key="9">
    <source>
        <dbReference type="EMBL" id="KAL3391324.1"/>
    </source>
</evidence>
<evidence type="ECO:0000313" key="11">
    <source>
        <dbReference type="Proteomes" id="UP001627154"/>
    </source>
</evidence>
<dbReference type="GO" id="GO:0046872">
    <property type="term" value="F:metal ion binding"/>
    <property type="evidence" value="ECO:0007669"/>
    <property type="project" value="UniProtKB-KW"/>
</dbReference>
<dbReference type="EMBL" id="JBJJXI010000111">
    <property type="protein sequence ID" value="KAL3391327.1"/>
    <property type="molecule type" value="Genomic_DNA"/>
</dbReference>
<keyword evidence="6" id="KW-0378">Hydrolase</keyword>
<dbReference type="GO" id="GO:0004518">
    <property type="term" value="F:nuclease activity"/>
    <property type="evidence" value="ECO:0007669"/>
    <property type="project" value="UniProtKB-KW"/>
</dbReference>
<dbReference type="PANTHER" id="PTHR22930">
    <property type="match status" value="1"/>
</dbReference>
<dbReference type="InterPro" id="IPR027806">
    <property type="entry name" value="HARBI1_dom"/>
</dbReference>
<keyword evidence="4" id="KW-0540">Nuclease</keyword>
<evidence type="ECO:0000256" key="2">
    <source>
        <dbReference type="ARBA" id="ARBA00004123"/>
    </source>
</evidence>
<evidence type="ECO:0000256" key="5">
    <source>
        <dbReference type="ARBA" id="ARBA00022723"/>
    </source>
</evidence>
<sequence length="332" mass="38178">MNISTFEYILNNIEKFLLKNWCNLHNQPIRPEEKLVITLRFLVTGLSFTSLSFSFKIGKSTVHSIIHECLEILWLVMQPKHMAIPTHQDFLRISNEFYYKWNIPNCIGSIDGKHIRIKKPAHSGSLYYNYKKYFSSVLQAVVDARARFIIIDVAPYGSHSDSAIFNYSQLRKAIINNLLDIPLPSTLPRSTEVSPYFIIGDGGYPLQKYLIKPFRGTNLTAQENNFNYRLSRARVIAENAFARLTQKWNIFYTQIQLRPDGVDQIIKAACILHNIILDSEASNDVEDISECTLDSTLLEDVSSSSDSQLLTQLQQGMRVRSVLLNWFQKNSF</sequence>
<evidence type="ECO:0000256" key="3">
    <source>
        <dbReference type="ARBA" id="ARBA00006958"/>
    </source>
</evidence>
<evidence type="ECO:0000259" key="8">
    <source>
        <dbReference type="Pfam" id="PF13359"/>
    </source>
</evidence>
<dbReference type="PANTHER" id="PTHR22930:SF269">
    <property type="entry name" value="NUCLEASE HARBI1-LIKE PROTEIN"/>
    <property type="match status" value="1"/>
</dbReference>
<dbReference type="Pfam" id="PF13359">
    <property type="entry name" value="DDE_Tnp_4"/>
    <property type="match status" value="1"/>
</dbReference>
<gene>
    <name evidence="9" type="ORF">TKK_014045</name>
    <name evidence="10" type="ORF">TKK_014048</name>
</gene>
<dbReference type="EMBL" id="JBJJXI010000111">
    <property type="protein sequence ID" value="KAL3391324.1"/>
    <property type="molecule type" value="Genomic_DNA"/>
</dbReference>
<proteinExistence type="inferred from homology"/>
<comment type="caution">
    <text evidence="9">The sequence shown here is derived from an EMBL/GenBank/DDBJ whole genome shotgun (WGS) entry which is preliminary data.</text>
</comment>
<name>A0ABD2WFE8_9HYME</name>
<accession>A0ABD2WFE8</accession>
<evidence type="ECO:0000256" key="4">
    <source>
        <dbReference type="ARBA" id="ARBA00022722"/>
    </source>
</evidence>
<evidence type="ECO:0000256" key="7">
    <source>
        <dbReference type="ARBA" id="ARBA00023242"/>
    </source>
</evidence>
<keyword evidence="11" id="KW-1185">Reference proteome</keyword>
<dbReference type="InterPro" id="IPR045249">
    <property type="entry name" value="HARBI1-like"/>
</dbReference>
<comment type="subcellular location">
    <subcellularLocation>
        <location evidence="2">Nucleus</location>
    </subcellularLocation>
</comment>
<comment type="cofactor">
    <cofactor evidence="1">
        <name>a divalent metal cation</name>
        <dbReference type="ChEBI" id="CHEBI:60240"/>
    </cofactor>
</comment>
<evidence type="ECO:0000256" key="1">
    <source>
        <dbReference type="ARBA" id="ARBA00001968"/>
    </source>
</evidence>
<comment type="similarity">
    <text evidence="3">Belongs to the HARBI1 family.</text>
</comment>
<organism evidence="9 11">
    <name type="scientific">Trichogramma kaykai</name>
    <dbReference type="NCBI Taxonomy" id="54128"/>
    <lineage>
        <taxon>Eukaryota</taxon>
        <taxon>Metazoa</taxon>
        <taxon>Ecdysozoa</taxon>
        <taxon>Arthropoda</taxon>
        <taxon>Hexapoda</taxon>
        <taxon>Insecta</taxon>
        <taxon>Pterygota</taxon>
        <taxon>Neoptera</taxon>
        <taxon>Endopterygota</taxon>
        <taxon>Hymenoptera</taxon>
        <taxon>Apocrita</taxon>
        <taxon>Proctotrupomorpha</taxon>
        <taxon>Chalcidoidea</taxon>
        <taxon>Trichogrammatidae</taxon>
        <taxon>Trichogramma</taxon>
    </lineage>
</organism>
<evidence type="ECO:0000256" key="6">
    <source>
        <dbReference type="ARBA" id="ARBA00022801"/>
    </source>
</evidence>
<dbReference type="AlphaFoldDB" id="A0ABD2WFE8"/>
<reference evidence="9 11" key="1">
    <citation type="journal article" date="2024" name="bioRxiv">
        <title>A reference genome for Trichogramma kaykai: A tiny desert-dwelling parasitoid wasp with competing sex-ratio distorters.</title>
        <authorList>
            <person name="Culotta J."/>
            <person name="Lindsey A.R."/>
        </authorList>
    </citation>
    <scope>NUCLEOTIDE SEQUENCE [LARGE SCALE GENOMIC DNA]</scope>
    <source>
        <strain evidence="9 11">KSX58</strain>
    </source>
</reference>